<dbReference type="EMBL" id="BPLR01016522">
    <property type="protein sequence ID" value="GIY84501.1"/>
    <property type="molecule type" value="Genomic_DNA"/>
</dbReference>
<dbReference type="AlphaFoldDB" id="A0AAV4WNM5"/>
<name>A0AAV4WNM5_CAEEX</name>
<protein>
    <submittedName>
        <fullName evidence="1">Uncharacterized protein</fullName>
    </submittedName>
</protein>
<reference evidence="1 2" key="1">
    <citation type="submission" date="2021-06" db="EMBL/GenBank/DDBJ databases">
        <title>Caerostris extrusa draft genome.</title>
        <authorList>
            <person name="Kono N."/>
            <person name="Arakawa K."/>
        </authorList>
    </citation>
    <scope>NUCLEOTIDE SEQUENCE [LARGE SCALE GENOMIC DNA]</scope>
</reference>
<sequence length="96" mass="11027">MLQIHCIKSIASEASSSKFTLFLWTARNIYMKAKTIKVSSQVPACIPPSPLSKYKSREKQHFIFVKRGIPLKKNEHSTLFDGIYSIRITFSYDQIS</sequence>
<proteinExistence type="predicted"/>
<gene>
    <name evidence="1" type="ORF">CEXT_712181</name>
</gene>
<accession>A0AAV4WNM5</accession>
<dbReference type="Proteomes" id="UP001054945">
    <property type="component" value="Unassembled WGS sequence"/>
</dbReference>
<evidence type="ECO:0000313" key="1">
    <source>
        <dbReference type="EMBL" id="GIY84501.1"/>
    </source>
</evidence>
<evidence type="ECO:0000313" key="2">
    <source>
        <dbReference type="Proteomes" id="UP001054945"/>
    </source>
</evidence>
<organism evidence="1 2">
    <name type="scientific">Caerostris extrusa</name>
    <name type="common">Bark spider</name>
    <name type="synonym">Caerostris bankana</name>
    <dbReference type="NCBI Taxonomy" id="172846"/>
    <lineage>
        <taxon>Eukaryota</taxon>
        <taxon>Metazoa</taxon>
        <taxon>Ecdysozoa</taxon>
        <taxon>Arthropoda</taxon>
        <taxon>Chelicerata</taxon>
        <taxon>Arachnida</taxon>
        <taxon>Araneae</taxon>
        <taxon>Araneomorphae</taxon>
        <taxon>Entelegynae</taxon>
        <taxon>Araneoidea</taxon>
        <taxon>Araneidae</taxon>
        <taxon>Caerostris</taxon>
    </lineage>
</organism>
<comment type="caution">
    <text evidence="1">The sequence shown here is derived from an EMBL/GenBank/DDBJ whole genome shotgun (WGS) entry which is preliminary data.</text>
</comment>
<keyword evidence="2" id="KW-1185">Reference proteome</keyword>